<accession>A0A1T5KG40</accession>
<protein>
    <recommendedName>
        <fullName evidence="3">biotin--[biotin carboxyl-carrier protein] ligase</fullName>
        <ecNumber evidence="3">6.3.4.15</ecNumber>
    </recommendedName>
</protein>
<reference evidence="5 6" key="1">
    <citation type="submission" date="2017-02" db="EMBL/GenBank/DDBJ databases">
        <authorList>
            <person name="Peterson S.W."/>
        </authorList>
    </citation>
    <scope>NUCLEOTIDE SEQUENCE [LARGE SCALE GENOMIC DNA]</scope>
    <source>
        <strain evidence="5 6">VKM Ac-2059</strain>
    </source>
</reference>
<dbReference type="PANTHER" id="PTHR12835:SF5">
    <property type="entry name" value="BIOTIN--PROTEIN LIGASE"/>
    <property type="match status" value="1"/>
</dbReference>
<dbReference type="InterPro" id="IPR004143">
    <property type="entry name" value="BPL_LPL_catalytic"/>
</dbReference>
<dbReference type="CDD" id="cd16442">
    <property type="entry name" value="BPL"/>
    <property type="match status" value="1"/>
</dbReference>
<dbReference type="AlphaFoldDB" id="A0A1T5KG40"/>
<evidence type="ECO:0000259" key="4">
    <source>
        <dbReference type="PROSITE" id="PS51733"/>
    </source>
</evidence>
<name>A0A1T5KG40_9MICO</name>
<dbReference type="GO" id="GO:0005737">
    <property type="term" value="C:cytoplasm"/>
    <property type="evidence" value="ECO:0007669"/>
    <property type="project" value="TreeGrafter"/>
</dbReference>
<sequence length="296" mass="30383">MPLTSALLPRSSAAAGRLVALPHAQSTNDELTERVHTAPSEWPHLSVVVTDDQRAGRGRLGRVWAAEAGTSLAVSVLLRPQPAFSPDVYGWIPLAAGAAMTLAVREALADASGTGDDADAVAEAAARRVQLKWPNDVLIEGRKVAGVLSELLALPNAPAVVVGVGLNLSMTAEQLPVPTATSLALAGVRDIDVDAVLARFLTELDGMLRALQRANGDAVAAGVHARVAALLGTVGRDIRADLPGGDALEGRATGLAPDGRLLVRRRDASVGHPAEVAVAAGDITHLRLTGSGETLG</sequence>
<dbReference type="Pfam" id="PF02237">
    <property type="entry name" value="BPL_C"/>
    <property type="match status" value="1"/>
</dbReference>
<evidence type="ECO:0000256" key="2">
    <source>
        <dbReference type="ARBA" id="ARBA00023267"/>
    </source>
</evidence>
<dbReference type="SUPFAM" id="SSF55681">
    <property type="entry name" value="Class II aaRS and biotin synthetases"/>
    <property type="match status" value="1"/>
</dbReference>
<evidence type="ECO:0000313" key="5">
    <source>
        <dbReference type="EMBL" id="SKC62663.1"/>
    </source>
</evidence>
<organism evidence="5 6">
    <name type="scientific">Okibacterium fritillariae</name>
    <dbReference type="NCBI Taxonomy" id="123320"/>
    <lineage>
        <taxon>Bacteria</taxon>
        <taxon>Bacillati</taxon>
        <taxon>Actinomycetota</taxon>
        <taxon>Actinomycetes</taxon>
        <taxon>Micrococcales</taxon>
        <taxon>Microbacteriaceae</taxon>
        <taxon>Okibacterium</taxon>
    </lineage>
</organism>
<dbReference type="Gene3D" id="3.30.930.10">
    <property type="entry name" value="Bira Bifunctional Protein, Domain 2"/>
    <property type="match status" value="1"/>
</dbReference>
<dbReference type="PANTHER" id="PTHR12835">
    <property type="entry name" value="BIOTIN PROTEIN LIGASE"/>
    <property type="match status" value="1"/>
</dbReference>
<dbReference type="GO" id="GO:0004077">
    <property type="term" value="F:biotin--[biotin carboxyl-carrier protein] ligase activity"/>
    <property type="evidence" value="ECO:0007669"/>
    <property type="project" value="UniProtKB-EC"/>
</dbReference>
<dbReference type="PROSITE" id="PS51733">
    <property type="entry name" value="BPL_LPL_CATALYTIC"/>
    <property type="match status" value="1"/>
</dbReference>
<keyword evidence="2" id="KW-0092">Biotin</keyword>
<keyword evidence="6" id="KW-1185">Reference proteome</keyword>
<evidence type="ECO:0000256" key="3">
    <source>
        <dbReference type="ARBA" id="ARBA00024227"/>
    </source>
</evidence>
<dbReference type="EMBL" id="FUZP01000002">
    <property type="protein sequence ID" value="SKC62663.1"/>
    <property type="molecule type" value="Genomic_DNA"/>
</dbReference>
<dbReference type="InterPro" id="IPR045864">
    <property type="entry name" value="aa-tRNA-synth_II/BPL/LPL"/>
</dbReference>
<dbReference type="Pfam" id="PF03099">
    <property type="entry name" value="BPL_LplA_LipB"/>
    <property type="match status" value="1"/>
</dbReference>
<dbReference type="Gene3D" id="2.30.30.100">
    <property type="match status" value="1"/>
</dbReference>
<dbReference type="Proteomes" id="UP000190857">
    <property type="component" value="Unassembled WGS sequence"/>
</dbReference>
<dbReference type="OrthoDB" id="9807064at2"/>
<evidence type="ECO:0000256" key="1">
    <source>
        <dbReference type="ARBA" id="ARBA00022598"/>
    </source>
</evidence>
<dbReference type="InterPro" id="IPR004408">
    <property type="entry name" value="Biotin_CoA_COase_ligase"/>
</dbReference>
<feature type="domain" description="BPL/LPL catalytic" evidence="4">
    <location>
        <begin position="10"/>
        <end position="212"/>
    </location>
</feature>
<keyword evidence="1 5" id="KW-0436">Ligase</keyword>
<gene>
    <name evidence="5" type="ORF">SAMN06309945_2201</name>
</gene>
<dbReference type="EC" id="6.3.4.15" evidence="3"/>
<dbReference type="RefSeq" id="WP_079728254.1">
    <property type="nucleotide sequence ID" value="NZ_FUZP01000002.1"/>
</dbReference>
<evidence type="ECO:0000313" key="6">
    <source>
        <dbReference type="Proteomes" id="UP000190857"/>
    </source>
</evidence>
<proteinExistence type="predicted"/>
<dbReference type="InterPro" id="IPR003142">
    <property type="entry name" value="BPL_C"/>
</dbReference>
<dbReference type="STRING" id="123320.SAMN06309945_2201"/>